<feature type="repeat" description="Lumazine-binding" evidence="3">
    <location>
        <begin position="1"/>
        <end position="96"/>
    </location>
</feature>
<proteinExistence type="predicted"/>
<evidence type="ECO:0000313" key="5">
    <source>
        <dbReference type="EMBL" id="MFC3301766.1"/>
    </source>
</evidence>
<dbReference type="InterPro" id="IPR026017">
    <property type="entry name" value="Lumazine-bd_dom"/>
</dbReference>
<feature type="repeat" description="Lumazine-binding" evidence="3">
    <location>
        <begin position="97"/>
        <end position="193"/>
    </location>
</feature>
<feature type="domain" description="Lumazine-binding" evidence="4">
    <location>
        <begin position="97"/>
        <end position="193"/>
    </location>
</feature>
<dbReference type="EMBL" id="JBHRVA010000002">
    <property type="protein sequence ID" value="MFC3301766.1"/>
    <property type="molecule type" value="Genomic_DNA"/>
</dbReference>
<dbReference type="CDD" id="cd00402">
    <property type="entry name" value="Riboflavin_synthase_like"/>
    <property type="match status" value="1"/>
</dbReference>
<keyword evidence="5" id="KW-0808">Transferase</keyword>
<keyword evidence="1" id="KW-0677">Repeat</keyword>
<evidence type="ECO:0000256" key="2">
    <source>
        <dbReference type="NCBIfam" id="TIGR00187"/>
    </source>
</evidence>
<feature type="domain" description="Lumazine-binding" evidence="4">
    <location>
        <begin position="1"/>
        <end position="96"/>
    </location>
</feature>
<keyword evidence="6" id="KW-1185">Reference proteome</keyword>
<reference evidence="6" key="1">
    <citation type="journal article" date="2019" name="Int. J. Syst. Evol. Microbiol.">
        <title>The Global Catalogue of Microorganisms (GCM) 10K type strain sequencing project: providing services to taxonomists for standard genome sequencing and annotation.</title>
        <authorList>
            <consortium name="The Broad Institute Genomics Platform"/>
            <consortium name="The Broad Institute Genome Sequencing Center for Infectious Disease"/>
            <person name="Wu L."/>
            <person name="Ma J."/>
        </authorList>
    </citation>
    <scope>NUCLEOTIDE SEQUENCE [LARGE SCALE GENOMIC DNA]</scope>
    <source>
        <strain evidence="6">KCTC 22245</strain>
    </source>
</reference>
<protein>
    <recommendedName>
        <fullName evidence="2">Riboflavin synthase</fullName>
        <ecNumber evidence="2">2.5.1.9</ecNumber>
    </recommendedName>
</protein>
<dbReference type="PANTHER" id="PTHR21098:SF0">
    <property type="entry name" value="RIBOFLAVIN SYNTHASE"/>
    <property type="match status" value="1"/>
</dbReference>
<evidence type="ECO:0000313" key="6">
    <source>
        <dbReference type="Proteomes" id="UP001595607"/>
    </source>
</evidence>
<sequence>MFTGLIEEIGTVVALTDTGKGVDLTVRGPLCASDAKLGDSIAVQGVCLTITDFDDENMTFGLAPETLRRTSLGALEEGDGVNLERACLPTTRLGGHYVQGHVDGTGRLREIREDGDALWVTIDTPAELLKYVVEKAYVAIDGTSLTVTAVDDTSFSVMLVRHTQPLITLPTKQPGQPVNLEVDIMAKFAEKIIKEHMQ</sequence>
<dbReference type="PROSITE" id="PS51177">
    <property type="entry name" value="LUMAZINE_BIND"/>
    <property type="match status" value="2"/>
</dbReference>
<dbReference type="InterPro" id="IPR023366">
    <property type="entry name" value="ATP_synth_asu-like_sf"/>
</dbReference>
<name>A0ABV7M9B3_9PROT</name>
<comment type="caution">
    <text evidence="5">The sequence shown here is derived from an EMBL/GenBank/DDBJ whole genome shotgun (WGS) entry which is preliminary data.</text>
</comment>
<dbReference type="NCBIfam" id="NF006767">
    <property type="entry name" value="PRK09289.1"/>
    <property type="match status" value="1"/>
</dbReference>
<organism evidence="5 6">
    <name type="scientific">Parvularcula lutaonensis</name>
    <dbReference type="NCBI Taxonomy" id="491923"/>
    <lineage>
        <taxon>Bacteria</taxon>
        <taxon>Pseudomonadati</taxon>
        <taxon>Pseudomonadota</taxon>
        <taxon>Alphaproteobacteria</taxon>
        <taxon>Parvularculales</taxon>
        <taxon>Parvularculaceae</taxon>
        <taxon>Parvularcula</taxon>
    </lineage>
</organism>
<dbReference type="Gene3D" id="2.40.30.20">
    <property type="match status" value="2"/>
</dbReference>
<dbReference type="RefSeq" id="WP_189573398.1">
    <property type="nucleotide sequence ID" value="NZ_BMXU01000001.1"/>
</dbReference>
<dbReference type="InterPro" id="IPR001783">
    <property type="entry name" value="Lumazine-bd"/>
</dbReference>
<evidence type="ECO:0000256" key="1">
    <source>
        <dbReference type="ARBA" id="ARBA00022737"/>
    </source>
</evidence>
<evidence type="ECO:0000259" key="4">
    <source>
        <dbReference type="PROSITE" id="PS51177"/>
    </source>
</evidence>
<dbReference type="InterPro" id="IPR017938">
    <property type="entry name" value="Riboflavin_synthase-like_b-brl"/>
</dbReference>
<dbReference type="NCBIfam" id="TIGR00187">
    <property type="entry name" value="ribE"/>
    <property type="match status" value="1"/>
</dbReference>
<gene>
    <name evidence="5" type="ORF">ACFONP_03380</name>
</gene>
<dbReference type="PIRSF" id="PIRSF000498">
    <property type="entry name" value="Riboflavin_syn_A"/>
    <property type="match status" value="1"/>
</dbReference>
<dbReference type="PANTHER" id="PTHR21098">
    <property type="entry name" value="RIBOFLAVIN SYNTHASE ALPHA CHAIN"/>
    <property type="match status" value="1"/>
</dbReference>
<evidence type="ECO:0000256" key="3">
    <source>
        <dbReference type="PROSITE-ProRule" id="PRU00524"/>
    </source>
</evidence>
<dbReference type="Pfam" id="PF00677">
    <property type="entry name" value="Lum_binding"/>
    <property type="match status" value="2"/>
</dbReference>
<dbReference type="Proteomes" id="UP001595607">
    <property type="component" value="Unassembled WGS sequence"/>
</dbReference>
<accession>A0ABV7M9B3</accession>
<dbReference type="SUPFAM" id="SSF63380">
    <property type="entry name" value="Riboflavin synthase domain-like"/>
    <property type="match status" value="2"/>
</dbReference>
<dbReference type="GO" id="GO:0004746">
    <property type="term" value="F:riboflavin synthase activity"/>
    <property type="evidence" value="ECO:0007669"/>
    <property type="project" value="UniProtKB-EC"/>
</dbReference>
<dbReference type="EC" id="2.5.1.9" evidence="2"/>